<dbReference type="RefSeq" id="WP_067906097.1">
    <property type="nucleotide sequence ID" value="NZ_KQ954244.1"/>
</dbReference>
<proteinExistence type="predicted"/>
<dbReference type="InterPro" id="IPR017853">
    <property type="entry name" value="GH"/>
</dbReference>
<evidence type="ECO:0000256" key="1">
    <source>
        <dbReference type="SAM" id="SignalP"/>
    </source>
</evidence>
<sequence>MTRFTSLVTPLRAALLGALLVLPACMASSQLSAQAGDALGPARDDQVTFAQITDNRPVDVSQTGSDVGFIWSGWGPRGRGDRETRGSFYYPMDRDLDKTHDMDWYRANHPDWAVYKCDQTSPAPVFVYSWGFNTPLDITNPAVRDYIVNEHIAPAIGEGRRIIALDNVSLNNDSNRCGVWRDGQWVPLYSGEKQDPKYAEAVFDYIGWLSKAIHARGGLLALNAKVNFASPEQTQRLVSLGDIWLEEAAFTRNCERRVSDDYWKTKFELSRWAAQRMPWIDSDKSCASPAAMDPDEAQWVVGNFLLVRGPRSYLSVIHDGDGKGVLAYPATLNPPVGRPAGEPFAIAGGGWARKFERGLVVVNPSSKAGLTYSLPAGEWTDAAGQPVSGELALGPVSARVLIAR</sequence>
<name>A0A124JWQ5_9SPHN</name>
<accession>A0A124JWQ5</accession>
<protein>
    <submittedName>
        <fullName evidence="2">Uncharacterized protein</fullName>
    </submittedName>
</protein>
<organism evidence="2 3">
    <name type="scientific">Novosphingobium fuchskuhlense</name>
    <dbReference type="NCBI Taxonomy" id="1117702"/>
    <lineage>
        <taxon>Bacteria</taxon>
        <taxon>Pseudomonadati</taxon>
        <taxon>Pseudomonadota</taxon>
        <taxon>Alphaproteobacteria</taxon>
        <taxon>Sphingomonadales</taxon>
        <taxon>Sphingomonadaceae</taxon>
        <taxon>Novosphingobium</taxon>
    </lineage>
</organism>
<keyword evidence="1" id="KW-0732">Signal</keyword>
<feature type="chain" id="PRO_5007174911" evidence="1">
    <location>
        <begin position="34"/>
        <end position="404"/>
    </location>
</feature>
<dbReference type="STRING" id="1117702.AQZ52_00990"/>
<dbReference type="Proteomes" id="UP000058012">
    <property type="component" value="Unassembled WGS sequence"/>
</dbReference>
<reference evidence="2 3" key="1">
    <citation type="submission" date="2015-10" db="EMBL/GenBank/DDBJ databases">
        <title>Draft genome sequence of Novosphingobium fuchskuhlense DSM 25065 isolated from a surface water sample of the southwest basin of Lake Grosse Fuchskuhle.</title>
        <authorList>
            <person name="Ruckert C."/>
            <person name="Winkler A."/>
            <person name="Glaeser J."/>
            <person name="Grossart H.-P."/>
            <person name="Kalinowski J."/>
            <person name="Glaeser S."/>
        </authorList>
    </citation>
    <scope>NUCLEOTIDE SEQUENCE [LARGE SCALE GENOMIC DNA]</scope>
    <source>
        <strain evidence="2 3">FNE08-7</strain>
    </source>
</reference>
<keyword evidence="3" id="KW-1185">Reference proteome</keyword>
<evidence type="ECO:0000313" key="2">
    <source>
        <dbReference type="EMBL" id="KUR73580.1"/>
    </source>
</evidence>
<feature type="signal peptide" evidence="1">
    <location>
        <begin position="1"/>
        <end position="33"/>
    </location>
</feature>
<evidence type="ECO:0000313" key="3">
    <source>
        <dbReference type="Proteomes" id="UP000058012"/>
    </source>
</evidence>
<dbReference type="EMBL" id="LLZS01000001">
    <property type="protein sequence ID" value="KUR73580.1"/>
    <property type="molecule type" value="Genomic_DNA"/>
</dbReference>
<dbReference type="AlphaFoldDB" id="A0A124JWQ5"/>
<gene>
    <name evidence="2" type="ORF">AQZ52_00990</name>
</gene>
<dbReference type="OrthoDB" id="8431218at2"/>
<dbReference type="SUPFAM" id="SSF51445">
    <property type="entry name" value="(Trans)glycosidases"/>
    <property type="match status" value="1"/>
</dbReference>
<comment type="caution">
    <text evidence="2">The sequence shown here is derived from an EMBL/GenBank/DDBJ whole genome shotgun (WGS) entry which is preliminary data.</text>
</comment>